<keyword evidence="5" id="KW-0133">Cell shape</keyword>
<evidence type="ECO:0000256" key="8">
    <source>
        <dbReference type="SAM" id="Phobius"/>
    </source>
</evidence>
<evidence type="ECO:0000256" key="1">
    <source>
        <dbReference type="ARBA" id="ARBA00004651"/>
    </source>
</evidence>
<protein>
    <submittedName>
        <fullName evidence="9">Rod shape-determining protein MreD</fullName>
    </submittedName>
</protein>
<sequence>MTSKTLKSILWYVLLLLAQVLVLNHIHLFQCATPLLYIYMVIGIRRNIPKWLSLTAAFITGLIVDIFANTPGVAAASMTFIALIQPYLLLLFMNRESPEDLKPTLRTLGFARFIYFALPLILIFCLLFFTLETFNFFNWLRWLECIGGSTLLTLILILAIENIRKNNG</sequence>
<keyword evidence="10" id="KW-1185">Reference proteome</keyword>
<comment type="caution">
    <text evidence="9">The sequence shown here is derived from an EMBL/GenBank/DDBJ whole genome shotgun (WGS) entry which is preliminary data.</text>
</comment>
<dbReference type="EMBL" id="JAHXCT010000002">
    <property type="protein sequence ID" value="MBW4768783.1"/>
    <property type="molecule type" value="Genomic_DNA"/>
</dbReference>
<dbReference type="RefSeq" id="WP_219479837.1">
    <property type="nucleotide sequence ID" value="NZ_CAJZHJ010000002.1"/>
</dbReference>
<feature type="transmembrane region" description="Helical" evidence="8">
    <location>
        <begin position="113"/>
        <end position="134"/>
    </location>
</feature>
<keyword evidence="6 8" id="KW-1133">Transmembrane helix</keyword>
<dbReference type="Proteomes" id="UP000788426">
    <property type="component" value="Unassembled WGS sequence"/>
</dbReference>
<dbReference type="NCBIfam" id="TIGR03426">
    <property type="entry name" value="shape_MreD"/>
    <property type="match status" value="1"/>
</dbReference>
<gene>
    <name evidence="9" type="primary">mreD</name>
    <name evidence="9" type="ORF">KZO38_03275</name>
</gene>
<comment type="similarity">
    <text evidence="2">Belongs to the MreD family.</text>
</comment>
<evidence type="ECO:0000256" key="4">
    <source>
        <dbReference type="ARBA" id="ARBA00022692"/>
    </source>
</evidence>
<organism evidence="9 10">
    <name type="scientific">Hoylesella nanceiensis</name>
    <dbReference type="NCBI Taxonomy" id="425941"/>
    <lineage>
        <taxon>Bacteria</taxon>
        <taxon>Pseudomonadati</taxon>
        <taxon>Bacteroidota</taxon>
        <taxon>Bacteroidia</taxon>
        <taxon>Bacteroidales</taxon>
        <taxon>Prevotellaceae</taxon>
        <taxon>Hoylesella</taxon>
    </lineage>
</organism>
<evidence type="ECO:0000256" key="2">
    <source>
        <dbReference type="ARBA" id="ARBA00007776"/>
    </source>
</evidence>
<feature type="transmembrane region" description="Helical" evidence="8">
    <location>
        <begin position="12"/>
        <end position="39"/>
    </location>
</feature>
<feature type="transmembrane region" description="Helical" evidence="8">
    <location>
        <begin position="51"/>
        <end position="68"/>
    </location>
</feature>
<feature type="transmembrane region" description="Helical" evidence="8">
    <location>
        <begin position="140"/>
        <end position="160"/>
    </location>
</feature>
<name>A0ABS6YDH9_9BACT</name>
<evidence type="ECO:0000313" key="10">
    <source>
        <dbReference type="Proteomes" id="UP000788426"/>
    </source>
</evidence>
<reference evidence="9 10" key="1">
    <citation type="submission" date="2021-07" db="EMBL/GenBank/DDBJ databases">
        <title>Genomic diversity and antimicrobial resistance of Prevotella spp. isolated from chronic lung disease airways.</title>
        <authorList>
            <person name="Webb K.A."/>
            <person name="Olagoke O.S."/>
            <person name="Baird T."/>
            <person name="Neill J."/>
            <person name="Pham A."/>
            <person name="Wells T.J."/>
            <person name="Ramsay K.A."/>
            <person name="Bell S.C."/>
            <person name="Sarovich D.S."/>
            <person name="Price E.P."/>
        </authorList>
    </citation>
    <scope>NUCLEOTIDE SEQUENCE [LARGE SCALE GENOMIC DNA]</scope>
    <source>
        <strain evidence="9 10">SCHI0011.S.12</strain>
    </source>
</reference>
<evidence type="ECO:0000313" key="9">
    <source>
        <dbReference type="EMBL" id="MBW4768783.1"/>
    </source>
</evidence>
<dbReference type="InterPro" id="IPR007227">
    <property type="entry name" value="Cell_shape_determining_MreD"/>
</dbReference>
<evidence type="ECO:0000256" key="6">
    <source>
        <dbReference type="ARBA" id="ARBA00022989"/>
    </source>
</evidence>
<keyword evidence="4 8" id="KW-0812">Transmembrane</keyword>
<evidence type="ECO:0000256" key="5">
    <source>
        <dbReference type="ARBA" id="ARBA00022960"/>
    </source>
</evidence>
<keyword evidence="7 8" id="KW-0472">Membrane</keyword>
<accession>A0ABS6YDH9</accession>
<evidence type="ECO:0000256" key="3">
    <source>
        <dbReference type="ARBA" id="ARBA00022475"/>
    </source>
</evidence>
<keyword evidence="3" id="KW-1003">Cell membrane</keyword>
<comment type="subcellular location">
    <subcellularLocation>
        <location evidence="1">Cell membrane</location>
        <topology evidence="1">Multi-pass membrane protein</topology>
    </subcellularLocation>
</comment>
<evidence type="ECO:0000256" key="7">
    <source>
        <dbReference type="ARBA" id="ARBA00023136"/>
    </source>
</evidence>
<feature type="transmembrane region" description="Helical" evidence="8">
    <location>
        <begin position="74"/>
        <end position="92"/>
    </location>
</feature>
<proteinExistence type="inferred from homology"/>